<evidence type="ECO:0000313" key="7">
    <source>
        <dbReference type="EMBL" id="HGT39642.1"/>
    </source>
</evidence>
<feature type="transmembrane region" description="Helical" evidence="6">
    <location>
        <begin position="403"/>
        <end position="421"/>
    </location>
</feature>
<feature type="transmembrane region" description="Helical" evidence="6">
    <location>
        <begin position="308"/>
        <end position="331"/>
    </location>
</feature>
<feature type="transmembrane region" description="Helical" evidence="6">
    <location>
        <begin position="465"/>
        <end position="485"/>
    </location>
</feature>
<dbReference type="EMBL" id="DSVQ01000012">
    <property type="protein sequence ID" value="HGT39642.1"/>
    <property type="molecule type" value="Genomic_DNA"/>
</dbReference>
<dbReference type="Pfam" id="PF01943">
    <property type="entry name" value="Polysacc_synt"/>
    <property type="match status" value="1"/>
</dbReference>
<protein>
    <submittedName>
        <fullName evidence="7">Polysaccharide biosynthesis protein</fullName>
    </submittedName>
</protein>
<evidence type="ECO:0000256" key="2">
    <source>
        <dbReference type="ARBA" id="ARBA00022475"/>
    </source>
</evidence>
<sequence>MPVETASVRRNVFVSWVAHAVTIVVGFFLMPYIVQVLGEHSYGMWVFVNSLASYAGLLYFGFGDTISRYVARYHAAGDQERVNRVVSLVTAVYVVMGCVALTIALALAATLPWYSGWRGQPLHEMQATIIVLGLNVAVSMVGSVFGGVLMGLRRFDLERSVGFASDGLRVALVFVFLQREWGLLTIALIYLGISVFENLCCLVLAYRQMPDLRIGWSYVSRDMLRECTSFSAMAFLNAIAYQLMAAADTVVIGFMFGAEAIVPYYIALRLSQFIRQPIEKIAVICMPTAGALSADTEPRRLHQFLAQAVGVVFLLSAGMFVGGCFFGGEVIRLWMGERYVSSQHLLVILLAAQMVALPCGIFRAFLMGLGAVRIPALLYLAEAVLKVVLSVALGSVWGLAGVAWGGLIPVALIELACLVPYALRQLHWPVRRLWIAAIAPQLLPVAALAAYSAVVSGQAWSHAGWPALISITLGGAAVLGAMWLVSHRVVGSRVLGTT</sequence>
<keyword evidence="5 6" id="KW-0472">Membrane</keyword>
<proteinExistence type="predicted"/>
<dbReference type="PANTHER" id="PTHR30250:SF26">
    <property type="entry name" value="PSMA PROTEIN"/>
    <property type="match status" value="1"/>
</dbReference>
<keyword evidence="3 6" id="KW-0812">Transmembrane</keyword>
<dbReference type="PANTHER" id="PTHR30250">
    <property type="entry name" value="PST FAMILY PREDICTED COLANIC ACID TRANSPORTER"/>
    <property type="match status" value="1"/>
</dbReference>
<feature type="transmembrane region" description="Helical" evidence="6">
    <location>
        <begin position="82"/>
        <end position="109"/>
    </location>
</feature>
<reference evidence="7" key="1">
    <citation type="journal article" date="2020" name="mSystems">
        <title>Genome- and Community-Level Interaction Insights into Carbon Utilization and Element Cycling Functions of Hydrothermarchaeota in Hydrothermal Sediment.</title>
        <authorList>
            <person name="Zhou Z."/>
            <person name="Liu Y."/>
            <person name="Xu W."/>
            <person name="Pan J."/>
            <person name="Luo Z.H."/>
            <person name="Li M."/>
        </authorList>
    </citation>
    <scope>NUCLEOTIDE SEQUENCE [LARGE SCALE GENOMIC DNA]</scope>
    <source>
        <strain evidence="7">SpSt-508</strain>
    </source>
</reference>
<keyword evidence="2" id="KW-1003">Cell membrane</keyword>
<comment type="subcellular location">
    <subcellularLocation>
        <location evidence="1">Cell membrane</location>
        <topology evidence="1">Multi-pass membrane protein</topology>
    </subcellularLocation>
</comment>
<accession>A0A7C4LKV8</accession>
<organism evidence="7">
    <name type="scientific">Schlesneria paludicola</name>
    <dbReference type="NCBI Taxonomy" id="360056"/>
    <lineage>
        <taxon>Bacteria</taxon>
        <taxon>Pseudomonadati</taxon>
        <taxon>Planctomycetota</taxon>
        <taxon>Planctomycetia</taxon>
        <taxon>Planctomycetales</taxon>
        <taxon>Planctomycetaceae</taxon>
        <taxon>Schlesneria</taxon>
    </lineage>
</organism>
<evidence type="ECO:0000256" key="6">
    <source>
        <dbReference type="SAM" id="Phobius"/>
    </source>
</evidence>
<comment type="caution">
    <text evidence="7">The sequence shown here is derived from an EMBL/GenBank/DDBJ whole genome shotgun (WGS) entry which is preliminary data.</text>
</comment>
<dbReference type="InterPro" id="IPR050833">
    <property type="entry name" value="Poly_Biosynth_Transport"/>
</dbReference>
<name>A0A7C4LKV8_9PLAN</name>
<evidence type="ECO:0000256" key="4">
    <source>
        <dbReference type="ARBA" id="ARBA00022989"/>
    </source>
</evidence>
<feature type="transmembrane region" description="Helical" evidence="6">
    <location>
        <begin position="12"/>
        <end position="30"/>
    </location>
</feature>
<evidence type="ECO:0000256" key="1">
    <source>
        <dbReference type="ARBA" id="ARBA00004651"/>
    </source>
</evidence>
<feature type="transmembrane region" description="Helical" evidence="6">
    <location>
        <begin position="183"/>
        <end position="206"/>
    </location>
</feature>
<dbReference type="GO" id="GO:0005886">
    <property type="term" value="C:plasma membrane"/>
    <property type="evidence" value="ECO:0007669"/>
    <property type="project" value="UniProtKB-SubCell"/>
</dbReference>
<feature type="transmembrane region" description="Helical" evidence="6">
    <location>
        <begin position="129"/>
        <end position="149"/>
    </location>
</feature>
<dbReference type="InterPro" id="IPR002797">
    <property type="entry name" value="Polysacc_synth"/>
</dbReference>
<dbReference type="AlphaFoldDB" id="A0A7C4LKV8"/>
<keyword evidence="4 6" id="KW-1133">Transmembrane helix</keyword>
<feature type="transmembrane region" description="Helical" evidence="6">
    <location>
        <begin position="42"/>
        <end position="62"/>
    </location>
</feature>
<feature type="transmembrane region" description="Helical" evidence="6">
    <location>
        <begin position="343"/>
        <end position="365"/>
    </location>
</feature>
<feature type="transmembrane region" description="Helical" evidence="6">
    <location>
        <begin position="377"/>
        <end position="397"/>
    </location>
</feature>
<feature type="transmembrane region" description="Helical" evidence="6">
    <location>
        <begin position="250"/>
        <end position="268"/>
    </location>
</feature>
<feature type="transmembrane region" description="Helical" evidence="6">
    <location>
        <begin position="433"/>
        <end position="453"/>
    </location>
</feature>
<evidence type="ECO:0000256" key="3">
    <source>
        <dbReference type="ARBA" id="ARBA00022692"/>
    </source>
</evidence>
<gene>
    <name evidence="7" type="ORF">ENS64_10320</name>
</gene>
<evidence type="ECO:0000256" key="5">
    <source>
        <dbReference type="ARBA" id="ARBA00023136"/>
    </source>
</evidence>